<dbReference type="GO" id="GO:0006906">
    <property type="term" value="P:vesicle fusion"/>
    <property type="evidence" value="ECO:0007669"/>
    <property type="project" value="TreeGrafter"/>
</dbReference>
<evidence type="ECO:0000256" key="1">
    <source>
        <dbReference type="ARBA" id="ARBA00009063"/>
    </source>
</evidence>
<keyword evidence="2" id="KW-0175">Coiled coil</keyword>
<evidence type="ECO:0000256" key="3">
    <source>
        <dbReference type="SAM" id="Phobius"/>
    </source>
</evidence>
<dbReference type="GO" id="GO:0000149">
    <property type="term" value="F:SNARE binding"/>
    <property type="evidence" value="ECO:0007669"/>
    <property type="project" value="TreeGrafter"/>
</dbReference>
<keyword evidence="3" id="KW-1133">Transmembrane helix</keyword>
<dbReference type="SMART" id="SM00397">
    <property type="entry name" value="t_SNARE"/>
    <property type="match status" value="1"/>
</dbReference>
<keyword evidence="5" id="KW-1185">Reference proteome</keyword>
<dbReference type="InterPro" id="IPR059001">
    <property type="entry name" value="STX17_N"/>
</dbReference>
<dbReference type="InterPro" id="IPR045242">
    <property type="entry name" value="Syntaxin"/>
</dbReference>
<dbReference type="SUPFAM" id="SSF58038">
    <property type="entry name" value="SNARE fusion complex"/>
    <property type="match status" value="1"/>
</dbReference>
<accession>A0AAF3FEP2</accession>
<evidence type="ECO:0000259" key="4">
    <source>
        <dbReference type="PROSITE" id="PS50192"/>
    </source>
</evidence>
<name>A0AAF3FEP2_9BILA</name>
<dbReference type="InterPro" id="IPR010989">
    <property type="entry name" value="SNARE"/>
</dbReference>
<dbReference type="Pfam" id="PF26585">
    <property type="entry name" value="STX17_N"/>
    <property type="match status" value="1"/>
</dbReference>
<dbReference type="GO" id="GO:0048278">
    <property type="term" value="P:vesicle docking"/>
    <property type="evidence" value="ECO:0007669"/>
    <property type="project" value="TreeGrafter"/>
</dbReference>
<keyword evidence="3" id="KW-0812">Transmembrane</keyword>
<evidence type="ECO:0000256" key="2">
    <source>
        <dbReference type="SAM" id="Coils"/>
    </source>
</evidence>
<dbReference type="Gene3D" id="1.20.5.110">
    <property type="match status" value="1"/>
</dbReference>
<evidence type="ECO:0000313" key="6">
    <source>
        <dbReference type="WBParaSite" id="MBELARI_LOCUS4479"/>
    </source>
</evidence>
<feature type="transmembrane region" description="Helical" evidence="3">
    <location>
        <begin position="237"/>
        <end position="257"/>
    </location>
</feature>
<dbReference type="PROSITE" id="PS50192">
    <property type="entry name" value="T_SNARE"/>
    <property type="match status" value="1"/>
</dbReference>
<dbReference type="AlphaFoldDB" id="A0AAF3FEP2"/>
<keyword evidence="3" id="KW-0472">Membrane</keyword>
<reference evidence="6" key="1">
    <citation type="submission" date="2024-02" db="UniProtKB">
        <authorList>
            <consortium name="WormBaseParasite"/>
        </authorList>
    </citation>
    <scope>IDENTIFICATION</scope>
</reference>
<dbReference type="GO" id="GO:0006886">
    <property type="term" value="P:intracellular protein transport"/>
    <property type="evidence" value="ECO:0007669"/>
    <property type="project" value="TreeGrafter"/>
</dbReference>
<dbReference type="GO" id="GO:0031201">
    <property type="term" value="C:SNARE complex"/>
    <property type="evidence" value="ECO:0007669"/>
    <property type="project" value="TreeGrafter"/>
</dbReference>
<feature type="coiled-coil region" evidence="2">
    <location>
        <begin position="146"/>
        <end position="173"/>
    </location>
</feature>
<feature type="coiled-coil region" evidence="2">
    <location>
        <begin position="18"/>
        <end position="80"/>
    </location>
</feature>
<dbReference type="WBParaSite" id="MBELARI_LOCUS4479">
    <property type="protein sequence ID" value="MBELARI_LOCUS4479"/>
    <property type="gene ID" value="MBELARI_LOCUS4479"/>
</dbReference>
<evidence type="ECO:0000313" key="5">
    <source>
        <dbReference type="Proteomes" id="UP000887575"/>
    </source>
</evidence>
<dbReference type="PANTHER" id="PTHR19957">
    <property type="entry name" value="SYNTAXIN"/>
    <property type="match status" value="1"/>
</dbReference>
<protein>
    <submittedName>
        <fullName evidence="6">t-SNARE coiled-coil homology domain-containing protein</fullName>
    </submittedName>
</protein>
<dbReference type="Proteomes" id="UP000887575">
    <property type="component" value="Unassembled WGS sequence"/>
</dbReference>
<dbReference type="InterPro" id="IPR000727">
    <property type="entry name" value="T_SNARE_dom"/>
</dbReference>
<organism evidence="5 6">
    <name type="scientific">Mesorhabditis belari</name>
    <dbReference type="NCBI Taxonomy" id="2138241"/>
    <lineage>
        <taxon>Eukaryota</taxon>
        <taxon>Metazoa</taxon>
        <taxon>Ecdysozoa</taxon>
        <taxon>Nematoda</taxon>
        <taxon>Chromadorea</taxon>
        <taxon>Rhabditida</taxon>
        <taxon>Rhabditina</taxon>
        <taxon>Rhabditomorpha</taxon>
        <taxon>Rhabditoidea</taxon>
        <taxon>Rhabditidae</taxon>
        <taxon>Mesorhabditinae</taxon>
        <taxon>Mesorhabditis</taxon>
    </lineage>
</organism>
<dbReference type="GO" id="GO:0005484">
    <property type="term" value="F:SNAP receptor activity"/>
    <property type="evidence" value="ECO:0007669"/>
    <property type="project" value="TreeGrafter"/>
</dbReference>
<sequence length="263" mass="29366">MESKRQVSLLLERYERIAKGEVASLKKMLQQINELESNGKDAQQLRNQALRIEDQLLLGIEQILSTREKLESELQDEFDTQIEPIRKLIQTTVNALRQMKQTKTPSTTFNGGIEEEEVNVYAEELDLQMNAGKRREADLKMKLEETKRMTEESRRLETDIEDLNEIFNQLQTLVYQQHDMVDSIEEHVEQARNDVGRGNEQLKSALKSKNAKVPIITAVVGGLALGGPVGVAAGSMLAGTAAAVGGAFAGLYGGRWIKKSNAQ</sequence>
<feature type="domain" description="T-SNARE coiled-coil homology" evidence="4">
    <location>
        <begin position="143"/>
        <end position="205"/>
    </location>
</feature>
<dbReference type="GO" id="GO:0012505">
    <property type="term" value="C:endomembrane system"/>
    <property type="evidence" value="ECO:0007669"/>
    <property type="project" value="TreeGrafter"/>
</dbReference>
<dbReference type="SUPFAM" id="SSF47661">
    <property type="entry name" value="t-snare proteins"/>
    <property type="match status" value="1"/>
</dbReference>
<comment type="similarity">
    <text evidence="1">Belongs to the syntaxin family.</text>
</comment>
<proteinExistence type="inferred from homology"/>